<proteinExistence type="predicted"/>
<sequence length="86" mass="10258">MRHLFKFLNQNKPKLREFDPTTVQRIKEGAYLVKVISETEVTARKCEFYSGNCTDQEIAKFFNDQAEKLKKVKNLLQEYYESMTKE</sequence>
<dbReference type="RefSeq" id="WP_245280930.1">
    <property type="nucleotide sequence ID" value="NZ_LK996017.1"/>
</dbReference>
<gene>
    <name evidence="1" type="ORF">DPCES_0019</name>
</gene>
<reference evidence="1" key="1">
    <citation type="submission" date="2014-07" db="EMBL/GenBank/DDBJ databases">
        <authorList>
            <person name="Hornung V.Bastian."/>
        </authorList>
    </citation>
    <scope>NUCLEOTIDE SEQUENCE</scope>
    <source>
        <strain evidence="1">PCE-S</strain>
    </source>
</reference>
<protein>
    <submittedName>
        <fullName evidence="1">Uncharacterized protein</fullName>
    </submittedName>
</protein>
<evidence type="ECO:0000313" key="1">
    <source>
        <dbReference type="EMBL" id="CDW99906.1"/>
    </source>
</evidence>
<organism evidence="1">
    <name type="scientific">Desulfitobacterium hafniense</name>
    <name type="common">Desulfitobacterium frappieri</name>
    <dbReference type="NCBI Taxonomy" id="49338"/>
    <lineage>
        <taxon>Bacteria</taxon>
        <taxon>Bacillati</taxon>
        <taxon>Bacillota</taxon>
        <taxon>Clostridia</taxon>
        <taxon>Eubacteriales</taxon>
        <taxon>Desulfitobacteriaceae</taxon>
        <taxon>Desulfitobacterium</taxon>
    </lineage>
</organism>
<dbReference type="PATRIC" id="fig|49338.4.peg.21"/>
<name>A0A098AWA8_DESHA</name>
<dbReference type="AlphaFoldDB" id="A0A098AWA8"/>
<accession>A0A098AWA8</accession>
<dbReference type="EMBL" id="LK996017">
    <property type="protein sequence ID" value="CDW99906.1"/>
    <property type="molecule type" value="Genomic_DNA"/>
</dbReference>